<proteinExistence type="predicted"/>
<dbReference type="InterPro" id="IPR001387">
    <property type="entry name" value="Cro/C1-type_HTH"/>
</dbReference>
<dbReference type="SUPFAM" id="SSF47413">
    <property type="entry name" value="lambda repressor-like DNA-binding domains"/>
    <property type="match status" value="1"/>
</dbReference>
<dbReference type="InterPro" id="IPR010982">
    <property type="entry name" value="Lambda_DNA-bd_dom_sf"/>
</dbReference>
<evidence type="ECO:0000313" key="3">
    <source>
        <dbReference type="Proteomes" id="UP001165492"/>
    </source>
</evidence>
<dbReference type="PROSITE" id="PS50943">
    <property type="entry name" value="HTH_CROC1"/>
    <property type="match status" value="1"/>
</dbReference>
<feature type="domain" description="HTH cro/C1-type" evidence="1">
    <location>
        <begin position="4"/>
        <end position="59"/>
    </location>
</feature>
<comment type="caution">
    <text evidence="2">The sequence shown here is derived from an EMBL/GenBank/DDBJ whole genome shotgun (WGS) entry which is preliminary data.</text>
</comment>
<gene>
    <name evidence="2" type="ORF">LMF89_09385</name>
</gene>
<sequence length="63" mass="7057">MNNIDKIRLKKHLSYGVIAKEAELTPTYIHLLAKSKRTNPSLDAMKKISLALGEKVGYVFPTT</sequence>
<dbReference type="SMART" id="SM00530">
    <property type="entry name" value="HTH_XRE"/>
    <property type="match status" value="1"/>
</dbReference>
<protein>
    <submittedName>
        <fullName evidence="2">Helix-turn-helix domain-containing protein</fullName>
    </submittedName>
</protein>
<dbReference type="Proteomes" id="UP001165492">
    <property type="component" value="Unassembled WGS sequence"/>
</dbReference>
<dbReference type="Pfam" id="PF01381">
    <property type="entry name" value="HTH_3"/>
    <property type="match status" value="1"/>
</dbReference>
<keyword evidence="3" id="KW-1185">Reference proteome</keyword>
<dbReference type="EMBL" id="JAJHJB010000010">
    <property type="protein sequence ID" value="MCC5465574.1"/>
    <property type="molecule type" value="Genomic_DNA"/>
</dbReference>
<reference evidence="2" key="1">
    <citation type="submission" date="2021-11" db="EMBL/GenBank/DDBJ databases">
        <title>Description of a new species Pelosinus isolated from the bottom sediments of Lake Baikal.</title>
        <authorList>
            <person name="Zakharyuk A."/>
        </authorList>
    </citation>
    <scope>NUCLEOTIDE SEQUENCE</scope>
    <source>
        <strain evidence="2">Bkl1</strain>
    </source>
</reference>
<dbReference type="Gene3D" id="1.10.260.40">
    <property type="entry name" value="lambda repressor-like DNA-binding domains"/>
    <property type="match status" value="1"/>
</dbReference>
<evidence type="ECO:0000259" key="1">
    <source>
        <dbReference type="PROSITE" id="PS50943"/>
    </source>
</evidence>
<dbReference type="RefSeq" id="WP_007930573.1">
    <property type="nucleotide sequence ID" value="NZ_JAJHJB010000010.1"/>
</dbReference>
<organism evidence="2 3">
    <name type="scientific">Pelosinus baikalensis</name>
    <dbReference type="NCBI Taxonomy" id="2892015"/>
    <lineage>
        <taxon>Bacteria</taxon>
        <taxon>Bacillati</taxon>
        <taxon>Bacillota</taxon>
        <taxon>Negativicutes</taxon>
        <taxon>Selenomonadales</taxon>
        <taxon>Sporomusaceae</taxon>
        <taxon>Pelosinus</taxon>
    </lineage>
</organism>
<accession>A0ABS8HQX9</accession>
<evidence type="ECO:0000313" key="2">
    <source>
        <dbReference type="EMBL" id="MCC5465574.1"/>
    </source>
</evidence>
<name>A0ABS8HQX9_9FIRM</name>
<dbReference type="CDD" id="cd00093">
    <property type="entry name" value="HTH_XRE"/>
    <property type="match status" value="1"/>
</dbReference>